<keyword evidence="1" id="KW-0812">Transmembrane</keyword>
<evidence type="ECO:0000313" key="3">
    <source>
        <dbReference type="Proteomes" id="UP000229554"/>
    </source>
</evidence>
<feature type="transmembrane region" description="Helical" evidence="1">
    <location>
        <begin position="7"/>
        <end position="28"/>
    </location>
</feature>
<feature type="transmembrane region" description="Helical" evidence="1">
    <location>
        <begin position="82"/>
        <end position="101"/>
    </location>
</feature>
<comment type="caution">
    <text evidence="2">The sequence shown here is derived from an EMBL/GenBank/DDBJ whole genome shotgun (WGS) entry which is preliminary data.</text>
</comment>
<feature type="transmembrane region" description="Helical" evidence="1">
    <location>
        <begin position="292"/>
        <end position="310"/>
    </location>
</feature>
<dbReference type="AlphaFoldDB" id="A0A2M8KRW0"/>
<keyword evidence="1" id="KW-0472">Membrane</keyword>
<protein>
    <recommendedName>
        <fullName evidence="4">Glycosyltransferase RgtA/B/C/D-like domain-containing protein</fullName>
    </recommendedName>
</protein>
<evidence type="ECO:0000313" key="2">
    <source>
        <dbReference type="EMBL" id="PJE62652.1"/>
    </source>
</evidence>
<dbReference type="Proteomes" id="UP000229554">
    <property type="component" value="Unassembled WGS sequence"/>
</dbReference>
<accession>A0A2M8KRW0</accession>
<organism evidence="2 3">
    <name type="scientific">Candidatus Roizmanbacteria bacterium CG10_big_fil_rev_8_21_14_0_10_39_6</name>
    <dbReference type="NCBI Taxonomy" id="1974853"/>
    <lineage>
        <taxon>Bacteria</taxon>
        <taxon>Candidatus Roizmaniibacteriota</taxon>
    </lineage>
</organism>
<feature type="transmembrane region" description="Helical" evidence="1">
    <location>
        <begin position="132"/>
        <end position="152"/>
    </location>
</feature>
<feature type="transmembrane region" description="Helical" evidence="1">
    <location>
        <begin position="199"/>
        <end position="218"/>
    </location>
</feature>
<sequence length="496" mass="58295">MNIYLPLFFLFIGVVTSVYSFFTGGIFFHTDIARDFLLFDDIVTNRHLALIGPHAGGISGVFHGPAWLYLNIPAFIIGQGNPWVVGTFWLLLVLISMFIVWRIGYALFDKTTALWAVSIYSLYAITYTRNLLNPFGAVLLFAPFFYCIYTYLRTSRGILLGISLFLLGMIIQFQIAFGGPILIVTLIMTLRHIVRSKQYIHIYYFFALLIPLSTYVLFELRHDFLQTRSILAYIRTSQNDPLIPWYTFPLARAKNILESIQLFPYWWANSIVIFIGYVLLRSKKITRGKNIFLLFLYFFVGYWLITLFYKGTIWQYYFWPFFPVLIMLTVELLRYVTKFQRILLYSILGIGTCFIQFRLLQGARMQIDASSWIFQEKVARTVFEDAPKEFGYFVFTPDLFGYSPRYALIYEDRLYPKKQAFSFTKKRVTYLIVAPPPSDRLFLDGAWWKNKQVKINKEPVKVFRYKNGFRVEKYILSPKEQMQTSDPNLIQSLIFR</sequence>
<proteinExistence type="predicted"/>
<feature type="transmembrane region" description="Helical" evidence="1">
    <location>
        <begin position="316"/>
        <end position="335"/>
    </location>
</feature>
<evidence type="ECO:0008006" key="4">
    <source>
        <dbReference type="Google" id="ProtNLM"/>
    </source>
</evidence>
<dbReference type="EMBL" id="PFED01000154">
    <property type="protein sequence ID" value="PJE62652.1"/>
    <property type="molecule type" value="Genomic_DNA"/>
</dbReference>
<feature type="transmembrane region" description="Helical" evidence="1">
    <location>
        <begin position="342"/>
        <end position="360"/>
    </location>
</feature>
<name>A0A2M8KRW0_9BACT</name>
<feature type="transmembrane region" description="Helical" evidence="1">
    <location>
        <begin position="158"/>
        <end position="187"/>
    </location>
</feature>
<reference evidence="3" key="1">
    <citation type="submission" date="2017-09" db="EMBL/GenBank/DDBJ databases">
        <title>Depth-based differentiation of microbial function through sediment-hosted aquifers and enrichment of novel symbionts in the deep terrestrial subsurface.</title>
        <authorList>
            <person name="Probst A.J."/>
            <person name="Ladd B."/>
            <person name="Jarett J.K."/>
            <person name="Geller-Mcgrath D.E."/>
            <person name="Sieber C.M.K."/>
            <person name="Emerson J.B."/>
            <person name="Anantharaman K."/>
            <person name="Thomas B.C."/>
            <person name="Malmstrom R."/>
            <person name="Stieglmeier M."/>
            <person name="Klingl A."/>
            <person name="Woyke T."/>
            <person name="Ryan C.M."/>
            <person name="Banfield J.F."/>
        </authorList>
    </citation>
    <scope>NUCLEOTIDE SEQUENCE [LARGE SCALE GENOMIC DNA]</scope>
</reference>
<keyword evidence="1" id="KW-1133">Transmembrane helix</keyword>
<evidence type="ECO:0000256" key="1">
    <source>
        <dbReference type="SAM" id="Phobius"/>
    </source>
</evidence>
<feature type="transmembrane region" description="Helical" evidence="1">
    <location>
        <begin position="262"/>
        <end position="280"/>
    </location>
</feature>
<gene>
    <name evidence="2" type="ORF">COU88_03845</name>
</gene>